<comment type="caution">
    <text evidence="7">The sequence shown here is derived from an EMBL/GenBank/DDBJ whole genome shotgun (WGS) entry which is preliminary data.</text>
</comment>
<dbReference type="PROSITE" id="PS00217">
    <property type="entry name" value="SUGAR_TRANSPORT_2"/>
    <property type="match status" value="1"/>
</dbReference>
<dbReference type="AlphaFoldDB" id="A0A4C1YPX8"/>
<gene>
    <name evidence="7" type="primary">Tret1-2</name>
    <name evidence="7" type="ORF">EVAR_51154_1</name>
</gene>
<keyword evidence="8" id="KW-1185">Reference proteome</keyword>
<dbReference type="PANTHER" id="PTHR48021">
    <property type="match status" value="1"/>
</dbReference>
<feature type="transmembrane region" description="Helical" evidence="5">
    <location>
        <begin position="139"/>
        <end position="160"/>
    </location>
</feature>
<organism evidence="7 8">
    <name type="scientific">Eumeta variegata</name>
    <name type="common">Bagworm moth</name>
    <name type="synonym">Eumeta japonica</name>
    <dbReference type="NCBI Taxonomy" id="151549"/>
    <lineage>
        <taxon>Eukaryota</taxon>
        <taxon>Metazoa</taxon>
        <taxon>Ecdysozoa</taxon>
        <taxon>Arthropoda</taxon>
        <taxon>Hexapoda</taxon>
        <taxon>Insecta</taxon>
        <taxon>Pterygota</taxon>
        <taxon>Neoptera</taxon>
        <taxon>Endopterygota</taxon>
        <taxon>Lepidoptera</taxon>
        <taxon>Glossata</taxon>
        <taxon>Ditrysia</taxon>
        <taxon>Tineoidea</taxon>
        <taxon>Psychidae</taxon>
        <taxon>Oiketicinae</taxon>
        <taxon>Eumeta</taxon>
    </lineage>
</organism>
<dbReference type="Proteomes" id="UP000299102">
    <property type="component" value="Unassembled WGS sequence"/>
</dbReference>
<evidence type="ECO:0000256" key="2">
    <source>
        <dbReference type="ARBA" id="ARBA00022692"/>
    </source>
</evidence>
<evidence type="ECO:0000256" key="5">
    <source>
        <dbReference type="SAM" id="Phobius"/>
    </source>
</evidence>
<dbReference type="SUPFAM" id="SSF103473">
    <property type="entry name" value="MFS general substrate transporter"/>
    <property type="match status" value="1"/>
</dbReference>
<dbReference type="Gene3D" id="1.20.1250.20">
    <property type="entry name" value="MFS general substrate transporter like domains"/>
    <property type="match status" value="1"/>
</dbReference>
<evidence type="ECO:0000313" key="8">
    <source>
        <dbReference type="Proteomes" id="UP000299102"/>
    </source>
</evidence>
<dbReference type="EMBL" id="BGZK01001297">
    <property type="protein sequence ID" value="GBP76669.1"/>
    <property type="molecule type" value="Genomic_DNA"/>
</dbReference>
<keyword evidence="4 5" id="KW-0472">Membrane</keyword>
<dbReference type="InterPro" id="IPR005829">
    <property type="entry name" value="Sugar_transporter_CS"/>
</dbReference>
<accession>A0A4C1YPX8</accession>
<feature type="transmembrane region" description="Helical" evidence="5">
    <location>
        <begin position="7"/>
        <end position="29"/>
    </location>
</feature>
<evidence type="ECO:0000256" key="3">
    <source>
        <dbReference type="ARBA" id="ARBA00022989"/>
    </source>
</evidence>
<dbReference type="PANTHER" id="PTHR48021:SF1">
    <property type="entry name" value="GH07001P-RELATED"/>
    <property type="match status" value="1"/>
</dbReference>
<dbReference type="STRING" id="151549.A0A4C1YPX8"/>
<dbReference type="InterPro" id="IPR020846">
    <property type="entry name" value="MFS_dom"/>
</dbReference>
<dbReference type="GO" id="GO:0016020">
    <property type="term" value="C:membrane"/>
    <property type="evidence" value="ECO:0007669"/>
    <property type="project" value="UniProtKB-SubCell"/>
</dbReference>
<keyword evidence="3 5" id="KW-1133">Transmembrane helix</keyword>
<dbReference type="Pfam" id="PF00083">
    <property type="entry name" value="Sugar_tr"/>
    <property type="match status" value="1"/>
</dbReference>
<feature type="domain" description="Major facilitator superfamily (MFS) profile" evidence="6">
    <location>
        <begin position="5"/>
        <end position="299"/>
    </location>
</feature>
<feature type="transmembrane region" description="Helical" evidence="5">
    <location>
        <begin position="166"/>
        <end position="185"/>
    </location>
</feature>
<evidence type="ECO:0000313" key="7">
    <source>
        <dbReference type="EMBL" id="GBP76669.1"/>
    </source>
</evidence>
<evidence type="ECO:0000256" key="1">
    <source>
        <dbReference type="ARBA" id="ARBA00004141"/>
    </source>
</evidence>
<comment type="subcellular location">
    <subcellularLocation>
        <location evidence="1">Membrane</location>
        <topology evidence="1">Multi-pass membrane protein</topology>
    </subcellularLocation>
</comment>
<keyword evidence="2 5" id="KW-0812">Transmembrane</keyword>
<proteinExistence type="predicted"/>
<evidence type="ECO:0000256" key="4">
    <source>
        <dbReference type="ARBA" id="ARBA00023136"/>
    </source>
</evidence>
<name>A0A4C1YPX8_EUMVA</name>
<dbReference type="InterPro" id="IPR036259">
    <property type="entry name" value="MFS_trans_sf"/>
</dbReference>
<evidence type="ECO:0000259" key="6">
    <source>
        <dbReference type="PROSITE" id="PS50850"/>
    </source>
</evidence>
<dbReference type="PROSITE" id="PS50850">
    <property type="entry name" value="MFS"/>
    <property type="match status" value="1"/>
</dbReference>
<protein>
    <submittedName>
        <fullName evidence="7">Facilitated trehalose transporter Tret1-2 homolog</fullName>
    </submittedName>
</protein>
<dbReference type="InterPro" id="IPR005828">
    <property type="entry name" value="MFS_sugar_transport-like"/>
</dbReference>
<dbReference type="InterPro" id="IPR050549">
    <property type="entry name" value="MFS_Trehalose_Transporter"/>
</dbReference>
<feature type="transmembrane region" description="Helical" evidence="5">
    <location>
        <begin position="104"/>
        <end position="127"/>
    </location>
</feature>
<dbReference type="GO" id="GO:0022857">
    <property type="term" value="F:transmembrane transporter activity"/>
    <property type="evidence" value="ECO:0007669"/>
    <property type="project" value="InterPro"/>
</dbReference>
<sequence length="299" mass="32472">MGKFHQYVTAIAASFGSLAMGLLNVWPSYTQILYKNATLTPLDEPMGPVQLSLLGSLPSLGAMLGTAVVGLLMQRLGRKRAGIIISLPFVLSWSIISATRSSLIVLIARFISGAGGGAFLVYGPVFISEVAESSIRGTLASGPVAFYCLGVLISYLLGWFQTYKTIIYLNIAASVFCLTLQMLVAESPVYLLNKGKEEEARASIAHYRGASVASKPVLEELSRLKQQITPSIELVPTENPDVEQKPAEGETEKLNQEQVEYRKQSILQILIATLSNPAFRRGMLIVATALTMQVKLEQF</sequence>
<feature type="transmembrane region" description="Helical" evidence="5">
    <location>
        <begin position="49"/>
        <end position="73"/>
    </location>
</feature>
<reference evidence="7 8" key="1">
    <citation type="journal article" date="2019" name="Commun. Biol.">
        <title>The bagworm genome reveals a unique fibroin gene that provides high tensile strength.</title>
        <authorList>
            <person name="Kono N."/>
            <person name="Nakamura H."/>
            <person name="Ohtoshi R."/>
            <person name="Tomita M."/>
            <person name="Numata K."/>
            <person name="Arakawa K."/>
        </authorList>
    </citation>
    <scope>NUCLEOTIDE SEQUENCE [LARGE SCALE GENOMIC DNA]</scope>
</reference>
<dbReference type="OrthoDB" id="4142200at2759"/>